<dbReference type="HAMAP" id="MF_01677">
    <property type="entry name" value="Salvage_MtnB"/>
    <property type="match status" value="1"/>
</dbReference>
<feature type="binding site" evidence="6">
    <location>
        <position position="104"/>
    </location>
    <ligand>
        <name>Zn(2+)</name>
        <dbReference type="ChEBI" id="CHEBI:29105"/>
    </ligand>
</feature>
<evidence type="ECO:0000256" key="2">
    <source>
        <dbReference type="ARBA" id="ARBA00022723"/>
    </source>
</evidence>
<evidence type="ECO:0000256" key="1">
    <source>
        <dbReference type="ARBA" id="ARBA00022605"/>
    </source>
</evidence>
<organism evidence="8 9">
    <name type="scientific">Effusibacillus dendaii</name>
    <dbReference type="NCBI Taxonomy" id="2743772"/>
    <lineage>
        <taxon>Bacteria</taxon>
        <taxon>Bacillati</taxon>
        <taxon>Bacillota</taxon>
        <taxon>Bacilli</taxon>
        <taxon>Bacillales</taxon>
        <taxon>Alicyclobacillaceae</taxon>
        <taxon>Effusibacillus</taxon>
    </lineage>
</organism>
<dbReference type="EMBL" id="AP023366">
    <property type="protein sequence ID" value="BCJ86550.1"/>
    <property type="molecule type" value="Genomic_DNA"/>
</dbReference>
<feature type="domain" description="Class II aldolase/adducin N-terminal" evidence="7">
    <location>
        <begin position="16"/>
        <end position="204"/>
    </location>
</feature>
<dbReference type="NCBIfam" id="TIGR03328">
    <property type="entry name" value="salvage_mtnB"/>
    <property type="match status" value="1"/>
</dbReference>
<dbReference type="SMART" id="SM01007">
    <property type="entry name" value="Aldolase_II"/>
    <property type="match status" value="1"/>
</dbReference>
<dbReference type="GO" id="GO:0008270">
    <property type="term" value="F:zinc ion binding"/>
    <property type="evidence" value="ECO:0007669"/>
    <property type="project" value="UniProtKB-UniRule"/>
</dbReference>
<dbReference type="InterPro" id="IPR001303">
    <property type="entry name" value="Aldolase_II/adducin_N"/>
</dbReference>
<dbReference type="SUPFAM" id="SSF53639">
    <property type="entry name" value="AraD/HMP-PK domain-like"/>
    <property type="match status" value="1"/>
</dbReference>
<keyword evidence="5 6" id="KW-0456">Lyase</keyword>
<evidence type="ECO:0000313" key="9">
    <source>
        <dbReference type="Proteomes" id="UP000593802"/>
    </source>
</evidence>
<dbReference type="Gene3D" id="3.40.225.10">
    <property type="entry name" value="Class II aldolase/adducin N-terminal domain"/>
    <property type="match status" value="1"/>
</dbReference>
<evidence type="ECO:0000256" key="3">
    <source>
        <dbReference type="ARBA" id="ARBA00022833"/>
    </source>
</evidence>
<dbReference type="InterPro" id="IPR017714">
    <property type="entry name" value="MethylthioRu-1-P_deHdtase_MtnB"/>
</dbReference>
<dbReference type="GO" id="GO:0019509">
    <property type="term" value="P:L-methionine salvage from methylthioadenosine"/>
    <property type="evidence" value="ECO:0007669"/>
    <property type="project" value="UniProtKB-UniRule"/>
</dbReference>
<dbReference type="EC" id="4.2.1.109" evidence="6"/>
<keyword evidence="9" id="KW-1185">Reference proteome</keyword>
<evidence type="ECO:0000256" key="5">
    <source>
        <dbReference type="ARBA" id="ARBA00023239"/>
    </source>
</evidence>
<dbReference type="GO" id="GO:0005737">
    <property type="term" value="C:cytoplasm"/>
    <property type="evidence" value="ECO:0007669"/>
    <property type="project" value="UniProtKB-UniRule"/>
</dbReference>
<feature type="binding site" evidence="6">
    <location>
        <position position="106"/>
    </location>
    <ligand>
        <name>Zn(2+)</name>
        <dbReference type="ChEBI" id="CHEBI:29105"/>
    </ligand>
</feature>
<dbReference type="InterPro" id="IPR036409">
    <property type="entry name" value="Aldolase_II/adducin_N_sf"/>
</dbReference>
<dbReference type="AlphaFoldDB" id="A0A7I8DDF0"/>
<evidence type="ECO:0000259" key="7">
    <source>
        <dbReference type="SMART" id="SM01007"/>
    </source>
</evidence>
<comment type="catalytic activity">
    <reaction evidence="6">
        <text>5-(methylsulfanyl)-D-ribulose 1-phosphate = 5-methylsulfanyl-2,3-dioxopentyl phosphate + H2O</text>
        <dbReference type="Rhea" id="RHEA:15549"/>
        <dbReference type="ChEBI" id="CHEBI:15377"/>
        <dbReference type="ChEBI" id="CHEBI:58548"/>
        <dbReference type="ChEBI" id="CHEBI:58828"/>
        <dbReference type="EC" id="4.2.1.109"/>
    </reaction>
</comment>
<keyword evidence="3 6" id="KW-0862">Zinc</keyword>
<reference evidence="8 9" key="1">
    <citation type="submission" date="2020-08" db="EMBL/GenBank/DDBJ databases">
        <title>Complete Genome Sequence of Effusibacillus dendaii Strain skT53, Isolated from Farmland soil.</title>
        <authorList>
            <person name="Konishi T."/>
            <person name="Kawasaki H."/>
        </authorList>
    </citation>
    <scope>NUCLEOTIDE SEQUENCE [LARGE SCALE GENOMIC DNA]</scope>
    <source>
        <strain evidence="9">skT53</strain>
    </source>
</reference>
<keyword evidence="4 6" id="KW-0486">Methionine biosynthesis</keyword>
<keyword evidence="1 6" id="KW-0028">Amino-acid biosynthesis</keyword>
<accession>A0A7I8DDF0</accession>
<sequence>MTDYQFYQEDRIQIARQLKEIADNFTQKGWLPATAGNLSIKLSDDPLVFGVTASGKDKESLQLDDILAVDQECKPIEPTRLRPSAETLIHSKIYQLTDAGSVLHVHTVYNNLISELYFHEGNVTLSQMELIKGLGIWEEGAVIEVPIIENFADIPRLADEIGNRLDPRVPGVLIRKHGIYAWGRTPFEAKRHVEALEFLFHYQFLWVSVTRNGSLPLAVPPIATAL</sequence>
<dbReference type="GO" id="GO:0046570">
    <property type="term" value="F:methylthioribulose 1-phosphate dehydratase activity"/>
    <property type="evidence" value="ECO:0007669"/>
    <property type="project" value="UniProtKB-UniRule"/>
</dbReference>
<comment type="pathway">
    <text evidence="6">Amino-acid biosynthesis; L-methionine biosynthesis via salvage pathway; L-methionine from S-methyl-5-thio-alpha-D-ribose 1-phosphate: step 2/6.</text>
</comment>
<evidence type="ECO:0000256" key="4">
    <source>
        <dbReference type="ARBA" id="ARBA00023167"/>
    </source>
</evidence>
<evidence type="ECO:0000313" key="8">
    <source>
        <dbReference type="EMBL" id="BCJ86550.1"/>
    </source>
</evidence>
<dbReference type="Proteomes" id="UP000593802">
    <property type="component" value="Chromosome"/>
</dbReference>
<dbReference type="PANTHER" id="PTHR10640:SF7">
    <property type="entry name" value="METHYLTHIORIBULOSE-1-PHOSPHATE DEHYDRATASE"/>
    <property type="match status" value="1"/>
</dbReference>
<dbReference type="UniPathway" id="UPA00904">
    <property type="reaction ID" value="UER00875"/>
</dbReference>
<dbReference type="PANTHER" id="PTHR10640">
    <property type="entry name" value="METHYLTHIORIBULOSE-1-PHOSPHATE DEHYDRATASE"/>
    <property type="match status" value="1"/>
</dbReference>
<dbReference type="Pfam" id="PF00596">
    <property type="entry name" value="Aldolase_II"/>
    <property type="match status" value="1"/>
</dbReference>
<protein>
    <recommendedName>
        <fullName evidence="6">Methylthioribulose-1-phosphate dehydratase</fullName>
        <shortName evidence="6">MTRu-1-P dehydratase</shortName>
        <ecNumber evidence="6">4.2.1.109</ecNumber>
    </recommendedName>
</protein>
<evidence type="ECO:0000256" key="6">
    <source>
        <dbReference type="HAMAP-Rule" id="MF_01677"/>
    </source>
</evidence>
<comment type="cofactor">
    <cofactor evidence="6">
        <name>Zn(2+)</name>
        <dbReference type="ChEBI" id="CHEBI:29105"/>
    </cofactor>
    <text evidence="6">Binds 1 zinc ion per subunit.</text>
</comment>
<gene>
    <name evidence="6 8" type="primary">mtnB</name>
    <name evidence="8" type="ORF">skT53_15350</name>
</gene>
<comment type="similarity">
    <text evidence="6">Belongs to the aldolase class II family. MtnB subfamily.</text>
</comment>
<dbReference type="KEGG" id="eff:skT53_15350"/>
<dbReference type="RefSeq" id="WP_200760544.1">
    <property type="nucleotide sequence ID" value="NZ_AP023366.1"/>
</dbReference>
<name>A0A7I8DDF0_9BACL</name>
<keyword evidence="2 6" id="KW-0479">Metal-binding</keyword>
<dbReference type="NCBIfam" id="NF005244">
    <property type="entry name" value="PRK06754.1"/>
    <property type="match status" value="1"/>
</dbReference>
<proteinExistence type="inferred from homology"/>
<comment type="function">
    <text evidence="6">Catalyzes the dehydration of methylthioribulose-1-phosphate (MTRu-1-P) into 2,3-diketo-5-methylthiopentyl-1-phosphate (DK-MTP-1-P).</text>
</comment>